<sequence length="382" mass="42973">MTIGRLGRIFLFAFAFGASFLLVAAFTNTTALSRERGRAAALAESFRQWHEYVRTRPPEVVKGIYLPAAIAGNKARRAELLNLVDATELNAVVIDLKDSRGWVTYNSEVADVVQFDLTYQYIKDLPEFLKELRAHSIWPIARLPVFEDTAFAEAQPHLSVQSKQTGGIWRDRKGLAWLDPSSREVWAYNVALAREAFALGFGEVQFDYIRFPSDGNISDMAFPVWDEKRLQHEVMAEFFSYLRNTLGERAVLSVDLFGMTMLKADYPDDDLGIGQRVIDAVPHFDFISPMVYPSHYPPTFQGFANPAMHPGEVVAYSMQEGASAFQGTRAKARPWLQDFDLGAHYTAGMVRAQIDASDQNGGVGWLLWNPAARYTEGVLRER</sequence>
<evidence type="ECO:0000313" key="2">
    <source>
        <dbReference type="EMBL" id="OHA47578.1"/>
    </source>
</evidence>
<comment type="caution">
    <text evidence="2">The sequence shown here is derived from an EMBL/GenBank/DDBJ whole genome shotgun (WGS) entry which is preliminary data.</text>
</comment>
<feature type="domain" description="DUF4015" evidence="1">
    <location>
        <begin position="63"/>
        <end position="374"/>
    </location>
</feature>
<proteinExistence type="predicted"/>
<organism evidence="2 3">
    <name type="scientific">Candidatus Terrybacteria bacterium RIFCSPHIGHO2_01_FULL_48_17</name>
    <dbReference type="NCBI Taxonomy" id="1802362"/>
    <lineage>
        <taxon>Bacteria</taxon>
        <taxon>Candidatus Terryibacteriota</taxon>
    </lineage>
</organism>
<dbReference type="AlphaFoldDB" id="A0A1G2PGV3"/>
<dbReference type="EMBL" id="MHSS01000016">
    <property type="protein sequence ID" value="OHA47578.1"/>
    <property type="molecule type" value="Genomic_DNA"/>
</dbReference>
<dbReference type="Proteomes" id="UP000177629">
    <property type="component" value="Unassembled WGS sequence"/>
</dbReference>
<dbReference type="InterPro" id="IPR017853">
    <property type="entry name" value="GH"/>
</dbReference>
<evidence type="ECO:0000313" key="3">
    <source>
        <dbReference type="Proteomes" id="UP000177629"/>
    </source>
</evidence>
<accession>A0A1G2PGV3</accession>
<evidence type="ECO:0000259" key="1">
    <source>
        <dbReference type="Pfam" id="PF13200"/>
    </source>
</evidence>
<name>A0A1G2PGV3_9BACT</name>
<dbReference type="SUPFAM" id="SSF51445">
    <property type="entry name" value="(Trans)glycosidases"/>
    <property type="match status" value="1"/>
</dbReference>
<gene>
    <name evidence="2" type="ORF">A2806_03195</name>
</gene>
<dbReference type="STRING" id="1802362.A2806_03195"/>
<reference evidence="2 3" key="1">
    <citation type="journal article" date="2016" name="Nat. Commun.">
        <title>Thousands of microbial genomes shed light on interconnected biogeochemical processes in an aquifer system.</title>
        <authorList>
            <person name="Anantharaman K."/>
            <person name="Brown C.T."/>
            <person name="Hug L.A."/>
            <person name="Sharon I."/>
            <person name="Castelle C.J."/>
            <person name="Probst A.J."/>
            <person name="Thomas B.C."/>
            <person name="Singh A."/>
            <person name="Wilkins M.J."/>
            <person name="Karaoz U."/>
            <person name="Brodie E.L."/>
            <person name="Williams K.H."/>
            <person name="Hubbard S.S."/>
            <person name="Banfield J.F."/>
        </authorList>
    </citation>
    <scope>NUCLEOTIDE SEQUENCE [LARGE SCALE GENOMIC DNA]</scope>
</reference>
<protein>
    <recommendedName>
        <fullName evidence="1">DUF4015 domain-containing protein</fullName>
    </recommendedName>
</protein>
<dbReference type="InterPro" id="IPR025275">
    <property type="entry name" value="DUF4015"/>
</dbReference>
<dbReference type="Pfam" id="PF13200">
    <property type="entry name" value="DUF4015"/>
    <property type="match status" value="1"/>
</dbReference>